<keyword evidence="2" id="KW-1185">Reference proteome</keyword>
<gene>
    <name evidence="1" type="ORF">RPERSI_LOCUS18444</name>
</gene>
<sequence>NLSTSSFFVPELDKPFALHRTSTCPEFKVLSADSSIKLMLDMSNSSSNLFF</sequence>
<feature type="non-terminal residue" evidence="1">
    <location>
        <position position="1"/>
    </location>
</feature>
<dbReference type="EMBL" id="CAJVQC010048838">
    <property type="protein sequence ID" value="CAG8786796.1"/>
    <property type="molecule type" value="Genomic_DNA"/>
</dbReference>
<proteinExistence type="predicted"/>
<comment type="caution">
    <text evidence="1">The sequence shown here is derived from an EMBL/GenBank/DDBJ whole genome shotgun (WGS) entry which is preliminary data.</text>
</comment>
<accession>A0ACA9RDJ7</accession>
<name>A0ACA9RDJ7_9GLOM</name>
<evidence type="ECO:0000313" key="1">
    <source>
        <dbReference type="EMBL" id="CAG8786796.1"/>
    </source>
</evidence>
<evidence type="ECO:0000313" key="2">
    <source>
        <dbReference type="Proteomes" id="UP000789920"/>
    </source>
</evidence>
<organism evidence="1 2">
    <name type="scientific">Racocetra persica</name>
    <dbReference type="NCBI Taxonomy" id="160502"/>
    <lineage>
        <taxon>Eukaryota</taxon>
        <taxon>Fungi</taxon>
        <taxon>Fungi incertae sedis</taxon>
        <taxon>Mucoromycota</taxon>
        <taxon>Glomeromycotina</taxon>
        <taxon>Glomeromycetes</taxon>
        <taxon>Diversisporales</taxon>
        <taxon>Gigasporaceae</taxon>
        <taxon>Racocetra</taxon>
    </lineage>
</organism>
<dbReference type="Proteomes" id="UP000789920">
    <property type="component" value="Unassembled WGS sequence"/>
</dbReference>
<protein>
    <submittedName>
        <fullName evidence="1">33352_t:CDS:1</fullName>
    </submittedName>
</protein>
<reference evidence="1" key="1">
    <citation type="submission" date="2021-06" db="EMBL/GenBank/DDBJ databases">
        <authorList>
            <person name="Kallberg Y."/>
            <person name="Tangrot J."/>
            <person name="Rosling A."/>
        </authorList>
    </citation>
    <scope>NUCLEOTIDE SEQUENCE</scope>
    <source>
        <strain evidence="1">MA461A</strain>
    </source>
</reference>